<dbReference type="RefSeq" id="WP_051659476.1">
    <property type="nucleotide sequence ID" value="NZ_CP015882.1"/>
</dbReference>
<protein>
    <submittedName>
        <fullName evidence="1">Uncharacterized protein</fullName>
    </submittedName>
</protein>
<dbReference type="GeneID" id="29523374"/>
<gene>
    <name evidence="1" type="ORF">P4B07_33425</name>
</gene>
<dbReference type="Proteomes" id="UP001214094">
    <property type="component" value="Plasmid unnamedB"/>
</dbReference>
<keyword evidence="2" id="KW-1185">Reference proteome</keyword>
<name>A0ABY8HT72_ENSAD</name>
<sequence length="992" mass="109080">MIAEAPGGIVNKFALVRASRPPSADALKYYFINRPPEQTQLWSDLSAAVAGNASSTQLISVADSFLSANNVGTIPNFATFTDSSDVARLIGDAIREGDLEGINSLIKGKYADLFAQGGVGPEISIHVWDHLAARLISGRNPDDANSLFTILRLLHIAQYHSATQSNADERVFWADIVIPADLKSFIDWAQKDRRKQKTEAQTAAQEAKFDALVKDVKTALLARAGRRFLAQSISANEIGTTPDPAAVVTSDGQNDVVRTPNATNDFVLHAAAIGRLGAMPDLQAFLTSLSPGGVLATASIFSLSNQLDNAALAVTSTLLSPLSTSAMIQADRALEQVAESIARGAIPQIQATAEQLCVQVAFGAGPGLSSVLQDVSHPNPIQPAGIGDLKIVKQQLQKYALGEVAHIENVLAGEARERIHTLLDRTEQQIILETEETTESEKDLQSTDRFELSQELESIRKDEKQSEAGINVTASYGAVSMSANAKTSNSQAAEQSIKVSQKNVRETISRAIERIQKKTRRQQTVVMISERTETNKHSFASGDKSIVGLYRYVDKHYWCQVLNYGSRLMIEFWVPEPAAYYQYSQQAAPREQGNMIPPEEPNITAEDITVDNYKGLSAKYHADIPEPPKAFQFRGPITLLAEDQAGGGGPDSGKFTVPDDYEAVHAYATYVFQHVRGDGAFLTFAIGSTMWDTEYWASTKFFYPPLRKDIRLRGWGYNTTKWMCGVSLILQRTDEALSKWQLEAYAAISTSYKLAKEDFDRRIAEAKLGQQNISIRNDIEYRSIEKGELKRAALELLTNQHFDNFSSINLVDHVPVIDNSAALKEAPIVRFFEHSFEWENIVYTFYPYFWGRKSTWPEKLAAGNSDPVFARFLGAGYSRVVVPVRRGYENHVSLYITTGILWADGDAPVIGSPQYLSIIDEIKAIDSAISDTPDQEGVAEGAPWQIKLPTNLVCIDTDDLELPSWEVRPPGNPVPYVPSTATCDGVPYNAAQ</sequence>
<geneLocation type="plasmid" evidence="1 2">
    <name>unnamedB</name>
</geneLocation>
<accession>A0ABY8HT72</accession>
<reference evidence="1 2" key="1">
    <citation type="submission" date="2023-03" db="EMBL/GenBank/DDBJ databases">
        <title>Comparative genome and transcriptome analysis combination mining strategies for increasing vitamin B12 production of Ensifer adhaerens strain.</title>
        <authorList>
            <person name="Yongheng L."/>
        </authorList>
    </citation>
    <scope>NUCLEOTIDE SEQUENCE [LARGE SCALE GENOMIC DNA]</scope>
    <source>
        <strain evidence="1 2">Casida A-T305</strain>
        <plasmid evidence="1 2">unnamedB</plasmid>
    </source>
</reference>
<evidence type="ECO:0000313" key="1">
    <source>
        <dbReference type="EMBL" id="WFP94702.1"/>
    </source>
</evidence>
<evidence type="ECO:0000313" key="2">
    <source>
        <dbReference type="Proteomes" id="UP001214094"/>
    </source>
</evidence>
<keyword evidence="1" id="KW-0614">Plasmid</keyword>
<organism evidence="1 2">
    <name type="scientific">Ensifer adhaerens</name>
    <name type="common">Sinorhizobium morelense</name>
    <dbReference type="NCBI Taxonomy" id="106592"/>
    <lineage>
        <taxon>Bacteria</taxon>
        <taxon>Pseudomonadati</taxon>
        <taxon>Pseudomonadota</taxon>
        <taxon>Alphaproteobacteria</taxon>
        <taxon>Hyphomicrobiales</taxon>
        <taxon>Rhizobiaceae</taxon>
        <taxon>Sinorhizobium/Ensifer group</taxon>
        <taxon>Ensifer</taxon>
    </lineage>
</organism>
<dbReference type="EMBL" id="CP121310">
    <property type="protein sequence ID" value="WFP94702.1"/>
    <property type="molecule type" value="Genomic_DNA"/>
</dbReference>
<proteinExistence type="predicted"/>